<evidence type="ECO:0000313" key="3">
    <source>
        <dbReference type="Proteomes" id="UP000245634"/>
    </source>
</evidence>
<protein>
    <submittedName>
        <fullName evidence="2">Copper chaperone CopZ</fullName>
    </submittedName>
</protein>
<proteinExistence type="predicted"/>
<dbReference type="AlphaFoldDB" id="A0A316D5F7"/>
<reference evidence="2 3" key="1">
    <citation type="submission" date="2018-05" db="EMBL/GenBank/DDBJ databases">
        <title>Genomic Encyclopedia of Type Strains, Phase IV (KMG-IV): sequencing the most valuable type-strain genomes for metagenomic binning, comparative biology and taxonomic classification.</title>
        <authorList>
            <person name="Goeker M."/>
        </authorList>
    </citation>
    <scope>NUCLEOTIDE SEQUENCE [LARGE SCALE GENOMIC DNA]</scope>
    <source>
        <strain evidence="2 3">DSM 18773</strain>
    </source>
</reference>
<feature type="domain" description="HMA" evidence="1">
    <location>
        <begin position="1"/>
        <end position="67"/>
    </location>
</feature>
<dbReference type="InterPro" id="IPR036163">
    <property type="entry name" value="HMA_dom_sf"/>
</dbReference>
<sequence>MSIANILIRKAAPDEVRKVSTALNALSGVERAVVDMSTNRIAVEFEDDVTNLNQLRKTVQAQGIDVLSEWKEPF</sequence>
<evidence type="ECO:0000259" key="1">
    <source>
        <dbReference type="PROSITE" id="PS50846"/>
    </source>
</evidence>
<organism evidence="2 3">
    <name type="scientific">Tumebacillus permanentifrigoris</name>
    <dbReference type="NCBI Taxonomy" id="378543"/>
    <lineage>
        <taxon>Bacteria</taxon>
        <taxon>Bacillati</taxon>
        <taxon>Bacillota</taxon>
        <taxon>Bacilli</taxon>
        <taxon>Bacillales</taxon>
        <taxon>Alicyclobacillaceae</taxon>
        <taxon>Tumebacillus</taxon>
    </lineage>
</organism>
<dbReference type="EMBL" id="QGGL01000015">
    <property type="protein sequence ID" value="PWK08439.1"/>
    <property type="molecule type" value="Genomic_DNA"/>
</dbReference>
<dbReference type="Gene3D" id="3.30.70.100">
    <property type="match status" value="1"/>
</dbReference>
<dbReference type="InterPro" id="IPR006121">
    <property type="entry name" value="HMA_dom"/>
</dbReference>
<dbReference type="RefSeq" id="WP_109690400.1">
    <property type="nucleotide sequence ID" value="NZ_QGGL01000015.1"/>
</dbReference>
<dbReference type="GO" id="GO:0046872">
    <property type="term" value="F:metal ion binding"/>
    <property type="evidence" value="ECO:0007669"/>
    <property type="project" value="InterPro"/>
</dbReference>
<dbReference type="PROSITE" id="PS50846">
    <property type="entry name" value="HMA_2"/>
    <property type="match status" value="1"/>
</dbReference>
<comment type="caution">
    <text evidence="2">The sequence shown here is derived from an EMBL/GenBank/DDBJ whole genome shotgun (WGS) entry which is preliminary data.</text>
</comment>
<dbReference type="SUPFAM" id="SSF55008">
    <property type="entry name" value="HMA, heavy metal-associated domain"/>
    <property type="match status" value="1"/>
</dbReference>
<evidence type="ECO:0000313" key="2">
    <source>
        <dbReference type="EMBL" id="PWK08439.1"/>
    </source>
</evidence>
<accession>A0A316D5F7</accession>
<dbReference type="Pfam" id="PF00403">
    <property type="entry name" value="HMA"/>
    <property type="match status" value="1"/>
</dbReference>
<dbReference type="OrthoDB" id="2382066at2"/>
<name>A0A316D5F7_9BACL</name>
<gene>
    <name evidence="2" type="ORF">C7459_11592</name>
</gene>
<keyword evidence="3" id="KW-1185">Reference proteome</keyword>
<dbReference type="Proteomes" id="UP000245634">
    <property type="component" value="Unassembled WGS sequence"/>
</dbReference>